<gene>
    <name evidence="1" type="ORF">XENOCAPTIV_011029</name>
</gene>
<protein>
    <submittedName>
        <fullName evidence="1">Uncharacterized protein</fullName>
    </submittedName>
</protein>
<dbReference type="Proteomes" id="UP001434883">
    <property type="component" value="Unassembled WGS sequence"/>
</dbReference>
<organism evidence="1 2">
    <name type="scientific">Xenoophorus captivus</name>
    <dbReference type="NCBI Taxonomy" id="1517983"/>
    <lineage>
        <taxon>Eukaryota</taxon>
        <taxon>Metazoa</taxon>
        <taxon>Chordata</taxon>
        <taxon>Craniata</taxon>
        <taxon>Vertebrata</taxon>
        <taxon>Euteleostomi</taxon>
        <taxon>Actinopterygii</taxon>
        <taxon>Neopterygii</taxon>
        <taxon>Teleostei</taxon>
        <taxon>Neoteleostei</taxon>
        <taxon>Acanthomorphata</taxon>
        <taxon>Ovalentaria</taxon>
        <taxon>Atherinomorphae</taxon>
        <taxon>Cyprinodontiformes</taxon>
        <taxon>Goodeidae</taxon>
        <taxon>Xenoophorus</taxon>
    </lineage>
</organism>
<sequence length="115" mass="11892">MLISAPMITLHTHLCSTPKTRIHLQKRKTTGNEASDGNMEGIPAVLFTAAEAPILGCCQEAVHGLSVRMLPSGSGAGLWVVLVILVKVAVLHHAEAGGGAQIVAAPLVLLDGLVE</sequence>
<accession>A0ABV0QSB6</accession>
<evidence type="ECO:0000313" key="2">
    <source>
        <dbReference type="Proteomes" id="UP001434883"/>
    </source>
</evidence>
<keyword evidence="2" id="KW-1185">Reference proteome</keyword>
<dbReference type="EMBL" id="JAHRIN010019182">
    <property type="protein sequence ID" value="MEQ2198306.1"/>
    <property type="molecule type" value="Genomic_DNA"/>
</dbReference>
<comment type="caution">
    <text evidence="1">The sequence shown here is derived from an EMBL/GenBank/DDBJ whole genome shotgun (WGS) entry which is preliminary data.</text>
</comment>
<name>A0ABV0QSB6_9TELE</name>
<evidence type="ECO:0000313" key="1">
    <source>
        <dbReference type="EMBL" id="MEQ2198306.1"/>
    </source>
</evidence>
<proteinExistence type="predicted"/>
<reference evidence="1 2" key="1">
    <citation type="submission" date="2021-06" db="EMBL/GenBank/DDBJ databases">
        <authorList>
            <person name="Palmer J.M."/>
        </authorList>
    </citation>
    <scope>NUCLEOTIDE SEQUENCE [LARGE SCALE GENOMIC DNA]</scope>
    <source>
        <strain evidence="1 2">XC_2019</strain>
        <tissue evidence="1">Muscle</tissue>
    </source>
</reference>